<reference evidence="12 13" key="1">
    <citation type="submission" date="2015-01" db="EMBL/GenBank/DDBJ databases">
        <title>Evolution of Trichinella species and genotypes.</title>
        <authorList>
            <person name="Korhonen P.K."/>
            <person name="Edoardo P."/>
            <person name="Giuseppe L.R."/>
            <person name="Gasser R.B."/>
        </authorList>
    </citation>
    <scope>NUCLEOTIDE SEQUENCE [LARGE SCALE GENOMIC DNA]</scope>
    <source>
        <strain evidence="12">ISS3</strain>
    </source>
</reference>
<dbReference type="CDD" id="cd01644">
    <property type="entry name" value="RT_pepA17"/>
    <property type="match status" value="1"/>
</dbReference>
<gene>
    <name evidence="12" type="primary">TY3B-I</name>
    <name evidence="12" type="ORF">T01_815</name>
</gene>
<dbReference type="InterPro" id="IPR012337">
    <property type="entry name" value="RNaseH-like_sf"/>
</dbReference>
<keyword evidence="13" id="KW-1185">Reference proteome</keyword>
<name>A0A0V1ASR4_TRISP</name>
<dbReference type="PANTHER" id="PTHR47331:SF1">
    <property type="entry name" value="GAG-LIKE PROTEIN"/>
    <property type="match status" value="1"/>
</dbReference>
<dbReference type="eggNOG" id="KOG0017">
    <property type="taxonomic scope" value="Eukaryota"/>
</dbReference>
<dbReference type="InterPro" id="IPR036397">
    <property type="entry name" value="RNaseH_sf"/>
</dbReference>
<keyword evidence="1" id="KW-0808">Transferase</keyword>
<dbReference type="Gene3D" id="3.10.20.370">
    <property type="match status" value="1"/>
</dbReference>
<keyword evidence="7" id="KW-0863">Zinc-finger</keyword>
<dbReference type="Gene3D" id="3.30.70.270">
    <property type="match status" value="2"/>
</dbReference>
<dbReference type="Gene3D" id="3.30.420.10">
    <property type="entry name" value="Ribonuclease H-like superfamily/Ribonuclease H"/>
    <property type="match status" value="1"/>
</dbReference>
<evidence type="ECO:0000256" key="5">
    <source>
        <dbReference type="ARBA" id="ARBA00022801"/>
    </source>
</evidence>
<dbReference type="PROSITE" id="PS50158">
    <property type="entry name" value="ZF_CCHC"/>
    <property type="match status" value="1"/>
</dbReference>
<dbReference type="InParanoid" id="A0A0V1ASR4"/>
<feature type="compositionally biased region" description="Basic and acidic residues" evidence="8">
    <location>
        <begin position="1054"/>
        <end position="1070"/>
    </location>
</feature>
<feature type="compositionally biased region" description="Basic residues" evidence="8">
    <location>
        <begin position="1195"/>
        <end position="1211"/>
    </location>
</feature>
<keyword evidence="2" id="KW-0548">Nucleotidyltransferase</keyword>
<dbReference type="SMART" id="SM00343">
    <property type="entry name" value="ZnF_C2HC"/>
    <property type="match status" value="1"/>
</dbReference>
<dbReference type="SUPFAM" id="SSF56672">
    <property type="entry name" value="DNA/RNA polymerases"/>
    <property type="match status" value="3"/>
</dbReference>
<dbReference type="InterPro" id="IPR008042">
    <property type="entry name" value="Retrotrans_Pao"/>
</dbReference>
<protein>
    <submittedName>
        <fullName evidence="12">Transposon Ty3-I Gag-Pol polyprotein</fullName>
    </submittedName>
</protein>
<evidence type="ECO:0000313" key="13">
    <source>
        <dbReference type="Proteomes" id="UP000054776"/>
    </source>
</evidence>
<dbReference type="FunFam" id="3.30.420.10:FF:000032">
    <property type="entry name" value="Retrovirus-related Pol polyprotein from transposon 297-like Protein"/>
    <property type="match status" value="1"/>
</dbReference>
<evidence type="ECO:0000256" key="7">
    <source>
        <dbReference type="PROSITE-ProRule" id="PRU00047"/>
    </source>
</evidence>
<feature type="region of interest" description="Disordered" evidence="8">
    <location>
        <begin position="1820"/>
        <end position="1841"/>
    </location>
</feature>
<evidence type="ECO:0000256" key="2">
    <source>
        <dbReference type="ARBA" id="ARBA00022695"/>
    </source>
</evidence>
<dbReference type="GO" id="GO:0016787">
    <property type="term" value="F:hydrolase activity"/>
    <property type="evidence" value="ECO:0007669"/>
    <property type="project" value="UniProtKB-KW"/>
</dbReference>
<feature type="compositionally biased region" description="Polar residues" evidence="8">
    <location>
        <begin position="1156"/>
        <end position="1165"/>
    </location>
</feature>
<dbReference type="EMBL" id="JYDH01000240">
    <property type="protein sequence ID" value="KRY27674.1"/>
    <property type="molecule type" value="Genomic_DNA"/>
</dbReference>
<feature type="domain" description="CCHC-type" evidence="10">
    <location>
        <begin position="1122"/>
        <end position="1137"/>
    </location>
</feature>
<dbReference type="FunFam" id="3.10.20.370:FF:000001">
    <property type="entry name" value="Retrovirus-related Pol polyprotein from transposon 17.6-like protein"/>
    <property type="match status" value="1"/>
</dbReference>
<feature type="region of interest" description="Disordered" evidence="8">
    <location>
        <begin position="1156"/>
        <end position="1281"/>
    </location>
</feature>
<dbReference type="Gene3D" id="1.10.340.70">
    <property type="match status" value="1"/>
</dbReference>
<dbReference type="InterPro" id="IPR041588">
    <property type="entry name" value="Integrase_H2C2"/>
</dbReference>
<dbReference type="GO" id="GO:0008270">
    <property type="term" value="F:zinc ion binding"/>
    <property type="evidence" value="ECO:0007669"/>
    <property type="project" value="UniProtKB-KW"/>
</dbReference>
<dbReference type="PROSITE" id="PS50994">
    <property type="entry name" value="INTEGRASE"/>
    <property type="match status" value="1"/>
</dbReference>
<proteinExistence type="predicted"/>
<dbReference type="Pfam" id="PF17917">
    <property type="entry name" value="RT_RNaseH"/>
    <property type="match status" value="1"/>
</dbReference>
<keyword evidence="6" id="KW-0695">RNA-directed DNA polymerase</keyword>
<evidence type="ECO:0000256" key="8">
    <source>
        <dbReference type="SAM" id="MobiDB-lite"/>
    </source>
</evidence>
<evidence type="ECO:0000256" key="6">
    <source>
        <dbReference type="ARBA" id="ARBA00022918"/>
    </source>
</evidence>
<evidence type="ECO:0000259" key="10">
    <source>
        <dbReference type="PROSITE" id="PS50158"/>
    </source>
</evidence>
<dbReference type="Pfam" id="PF17921">
    <property type="entry name" value="Integrase_H2C2"/>
    <property type="match status" value="1"/>
</dbReference>
<sequence>MKFKTVQFSFLVLRLSSVLCVPELFESFSILFLVMAQYPELHLVPNRCGIWSSSVDKEGCGGAVWTDLEVPAGIDRKDHVETCREYSGVIRDYLDRGWAEKVDGTSGPPGRTWYLPHYAVYQHNQGKKKYRVVFDGSAEWNGTSLNNCLDPGPKLQPDLVAVLLRFRRYRIALQADIEKMYLQVGLRPEDRDICRFLWQGRDCGAPVKVYRLTRVGFGLTCSPFLAMQVGRHHAQRRGNIDALTDRVLSDMYVDDLATSCDEVEEARHLVQRLTELMKTGGFALRKWASNDPDTLLDLPPEDVSSADWIGCGRRSSLWLKGLNWDDQLPLDINSVWCQWKRELETLDSVRVPRALMIIPRDQIRHSKLHVFGDASETAFGTVPYLMTESMDGVKEVRFCLAKTRVAPVKRLSLPRLELMAALHMARLKEYVERELGHPFNRSTYWSDSTIVLSWIQGDTRRWKPFVANRFQEILSRTDPGLDLDDAIVFENCQYYVYIVLSNLPSYKSAEEHTARLREVLCRLMKRKSACDALKYHLTSAPVFVYPDFHRQFIVDMDASGDGLGAVLSQREEKAERVVAYASRTLTKAERRYCATRREMLGLVWALREFRPYLYGQRFLVRTYHSCLRWLTTFKEPEGQVARWLESLAELNFEVEHRAGHLHGNVDALSRTSCTQCGRLSFKDQLLAAQQADPEIRLLQQWLVGASWPVVCPPECSRYMHVLWRQRRSRVDKDGFIWRHRRGLTAEEGVKQELVPRALRNEVLQSMHDSRYAGHLGEQRTLARVRNRFYWPGMSGDVHTLCRTCMQCARRKGPTKNNRAPMQAMAAGYHLQRVGMDILGPLEKTPSGNRYVLVLTDYFTKWTAAFPFANMEASTVAKVLVEKYIACLGALDNLHSDQGRSFEACSWAAKKTRFSPYHPQGNGEAERFNRTHLDMLSIMVDGNPGQWDDMLPFGMRAYNSSVHDSTGVTPAIAMLSQELRLPLDHAGRLPASEALMPMLQDKFPPALIRAWDTNIRPDTAEDEDNLQKFLEFAQWQASLLTKSKTEYPKSIAAKSEQRTPSKKPSRPEWKYGERIQSPAAALAVVAAQSCPFCSGEHKAEECEKFLQADLSRRRDMVRAKDVCFNCLEIGHLARGCRDECGCGVDGCLQPHHKLLHTSSTTESARSPGSDRARQGLLATRSAPGVSSDRPSVSLWARRKSRVRHGGRPRAHGASRALSLHDSGKSCGAGAPMEEGGISTWSGRELRPSKRQHSGEGACDSSKVQAAPAEPQDGTPARTVLEDGQRRGAPLVVDVLVGVDYYYQLVTGGPVAIETRLGWITCGRAARRRSIETGVFLLKGEGSDDDPLRRFWEIESLGIAPVEDPVADGAAAMKKLEEDLPLDEGRYSVSLPWGPGRPDLPNNYSHARRRLLALERRLGAREEDRVRYASVMKQYLDEGWAEPAPATSPARRTWYLPHHAVYQGVGDEQKCRVVFDRAAQYNRTTLNSQLEAGPNLQIDLLQAILSFRRLCIGLQADIEKMYLQIRVRPEDRDACRFLWWDEEQKIRKYRLTRVCFGLTCSPFLAMGTVRSHVRRHQASAPRAAEEVLNNMYMDDLATSCDSAAKARGLADQMGSLLASGGFRLHTWASNEPDALRELPVEKTAMGAGGRPWKTLGIYWQRDDDHLTFVAPEGTRLAAGDKKRQMLSTASGIFDPIGCLAPFLVRAKILFQSLWEIGVDWDAVVYLRVETASGSTRVNLVAAKTRVSPVGAYGGPDCGEADPLRPRGVAARRTLPVLLERQRGHTCVGTVRGQSVEAIRPQSHRRDPTVSGTGVLETLSGEEQPGRFTKPQIVSEGTGKKQPLVTGTRMTRWAGGRLAPKTETF</sequence>
<feature type="domain" description="Integrase catalytic" evidence="11">
    <location>
        <begin position="816"/>
        <end position="977"/>
    </location>
</feature>
<evidence type="ECO:0000256" key="3">
    <source>
        <dbReference type="ARBA" id="ARBA00022722"/>
    </source>
</evidence>
<dbReference type="InterPro" id="IPR001584">
    <property type="entry name" value="Integrase_cat-core"/>
</dbReference>
<dbReference type="GO" id="GO:0004519">
    <property type="term" value="F:endonuclease activity"/>
    <property type="evidence" value="ECO:0007669"/>
    <property type="project" value="UniProtKB-KW"/>
</dbReference>
<feature type="chain" id="PRO_5006874656" evidence="9">
    <location>
        <begin position="21"/>
        <end position="1862"/>
    </location>
</feature>
<dbReference type="GO" id="GO:0042575">
    <property type="term" value="C:DNA polymerase complex"/>
    <property type="evidence" value="ECO:0007669"/>
    <property type="project" value="UniProtKB-ARBA"/>
</dbReference>
<dbReference type="OrthoDB" id="5920491at2759"/>
<evidence type="ECO:0000256" key="9">
    <source>
        <dbReference type="SAM" id="SignalP"/>
    </source>
</evidence>
<evidence type="ECO:0000256" key="4">
    <source>
        <dbReference type="ARBA" id="ARBA00022759"/>
    </source>
</evidence>
<dbReference type="CDD" id="cd09274">
    <property type="entry name" value="RNase_HI_RT_Ty3"/>
    <property type="match status" value="1"/>
</dbReference>
<keyword evidence="3" id="KW-0540">Nuclease</keyword>
<keyword evidence="7" id="KW-0862">Zinc</keyword>
<keyword evidence="9" id="KW-0732">Signal</keyword>
<dbReference type="FunFam" id="1.10.340.70:FF:000001">
    <property type="entry name" value="Retrovirus-related Pol polyprotein from transposon gypsy-like Protein"/>
    <property type="match status" value="1"/>
</dbReference>
<evidence type="ECO:0000256" key="1">
    <source>
        <dbReference type="ARBA" id="ARBA00022679"/>
    </source>
</evidence>
<evidence type="ECO:0000313" key="12">
    <source>
        <dbReference type="EMBL" id="KRY27674.1"/>
    </source>
</evidence>
<dbReference type="GO" id="GO:0015074">
    <property type="term" value="P:DNA integration"/>
    <property type="evidence" value="ECO:0007669"/>
    <property type="project" value="InterPro"/>
</dbReference>
<organism evidence="12 13">
    <name type="scientific">Trichinella spiralis</name>
    <name type="common">Trichina worm</name>
    <dbReference type="NCBI Taxonomy" id="6334"/>
    <lineage>
        <taxon>Eukaryota</taxon>
        <taxon>Metazoa</taxon>
        <taxon>Ecdysozoa</taxon>
        <taxon>Nematoda</taxon>
        <taxon>Enoplea</taxon>
        <taxon>Dorylaimia</taxon>
        <taxon>Trichinellida</taxon>
        <taxon>Trichinellidae</taxon>
        <taxon>Trichinella</taxon>
    </lineage>
</organism>
<dbReference type="InterPro" id="IPR001878">
    <property type="entry name" value="Znf_CCHC"/>
</dbReference>
<feature type="region of interest" description="Disordered" evidence="8">
    <location>
        <begin position="1048"/>
        <end position="1070"/>
    </location>
</feature>
<keyword evidence="7" id="KW-0479">Metal-binding</keyword>
<evidence type="ECO:0000259" key="11">
    <source>
        <dbReference type="PROSITE" id="PS50994"/>
    </source>
</evidence>
<dbReference type="Proteomes" id="UP000054776">
    <property type="component" value="Unassembled WGS sequence"/>
</dbReference>
<dbReference type="SUPFAM" id="SSF53098">
    <property type="entry name" value="Ribonuclease H-like"/>
    <property type="match status" value="1"/>
</dbReference>
<dbReference type="InterPro" id="IPR043502">
    <property type="entry name" value="DNA/RNA_pol_sf"/>
</dbReference>
<dbReference type="PANTHER" id="PTHR47331">
    <property type="entry name" value="PHD-TYPE DOMAIN-CONTAINING PROTEIN"/>
    <property type="match status" value="1"/>
</dbReference>
<dbReference type="InterPro" id="IPR041373">
    <property type="entry name" value="RT_RNaseH"/>
</dbReference>
<dbReference type="InterPro" id="IPR043128">
    <property type="entry name" value="Rev_trsase/Diguanyl_cyclase"/>
</dbReference>
<dbReference type="Gene3D" id="3.10.10.10">
    <property type="entry name" value="HIV Type 1 Reverse Transcriptase, subunit A, domain 1"/>
    <property type="match status" value="2"/>
</dbReference>
<keyword evidence="4" id="KW-0255">Endonuclease</keyword>
<feature type="signal peptide" evidence="9">
    <location>
        <begin position="1"/>
        <end position="20"/>
    </location>
</feature>
<comment type="caution">
    <text evidence="12">The sequence shown here is derived from an EMBL/GenBank/DDBJ whole genome shotgun (WGS) entry which is preliminary data.</text>
</comment>
<accession>A0A0V1ASR4</accession>
<keyword evidence="5" id="KW-0378">Hydrolase</keyword>
<dbReference type="GO" id="GO:0003964">
    <property type="term" value="F:RNA-directed DNA polymerase activity"/>
    <property type="evidence" value="ECO:0007669"/>
    <property type="project" value="UniProtKB-KW"/>
</dbReference>
<dbReference type="Pfam" id="PF05380">
    <property type="entry name" value="Peptidase_A17"/>
    <property type="match status" value="2"/>
</dbReference>
<dbReference type="GO" id="GO:0003676">
    <property type="term" value="F:nucleic acid binding"/>
    <property type="evidence" value="ECO:0007669"/>
    <property type="project" value="InterPro"/>
</dbReference>